<comment type="caution">
    <text evidence="1">The sequence shown here is derived from an EMBL/GenBank/DDBJ whole genome shotgun (WGS) entry which is preliminary data.</text>
</comment>
<sequence length="129" mass="14005">MKNGDHPRMLRFAPRYGMISPCLRRPAGRVPRPANDNPAWSLQAAQDYPSPVRAMAGRLADRLAEDALLAEALRLFASHGHAAAGQAARAATRAAMAGDAEQADWWAQVCHTLDRRKAIALRRELAGLG</sequence>
<evidence type="ECO:0000313" key="2">
    <source>
        <dbReference type="Proteomes" id="UP001184150"/>
    </source>
</evidence>
<gene>
    <name evidence="1" type="ORF">J2792_001149</name>
</gene>
<name>A0ABU1MJC1_9SPHN</name>
<reference evidence="1 2" key="1">
    <citation type="submission" date="2023-07" db="EMBL/GenBank/DDBJ databases">
        <title>Sorghum-associated microbial communities from plants grown in Nebraska, USA.</title>
        <authorList>
            <person name="Schachtman D."/>
        </authorList>
    </citation>
    <scope>NUCLEOTIDE SEQUENCE [LARGE SCALE GENOMIC DNA]</scope>
    <source>
        <strain evidence="1 2">DS1027</strain>
    </source>
</reference>
<dbReference type="EMBL" id="JAVDRD010000002">
    <property type="protein sequence ID" value="MDR6510289.1"/>
    <property type="molecule type" value="Genomic_DNA"/>
</dbReference>
<protein>
    <submittedName>
        <fullName evidence="1">Uncharacterized protein</fullName>
    </submittedName>
</protein>
<proteinExistence type="predicted"/>
<evidence type="ECO:0000313" key="1">
    <source>
        <dbReference type="EMBL" id="MDR6510289.1"/>
    </source>
</evidence>
<accession>A0ABU1MJC1</accession>
<keyword evidence="2" id="KW-1185">Reference proteome</keyword>
<dbReference type="Proteomes" id="UP001184150">
    <property type="component" value="Unassembled WGS sequence"/>
</dbReference>
<organism evidence="1 2">
    <name type="scientific">Novosphingobium capsulatum</name>
    <dbReference type="NCBI Taxonomy" id="13688"/>
    <lineage>
        <taxon>Bacteria</taxon>
        <taxon>Pseudomonadati</taxon>
        <taxon>Pseudomonadota</taxon>
        <taxon>Alphaproteobacteria</taxon>
        <taxon>Sphingomonadales</taxon>
        <taxon>Sphingomonadaceae</taxon>
        <taxon>Novosphingobium</taxon>
    </lineage>
</organism>